<accession>A0A4R0XC77</accession>
<reference evidence="1 2" key="1">
    <citation type="submission" date="2017-02" db="EMBL/GenBank/DDBJ databases">
        <title>Paraburkholderia sophoroidis sp. nov. and Paraburkholderia steynii sp. nov. rhizobial symbionts of the fynbos legume Hypocalyptus sophoroides.</title>
        <authorList>
            <person name="Steenkamp E.T."/>
            <person name="Beukes C.W."/>
            <person name="Van Zyl E."/>
            <person name="Avontuur J."/>
            <person name="Chan W.Y."/>
            <person name="Hassen A."/>
            <person name="Palmer M."/>
            <person name="Mthombeni L."/>
            <person name="Phalane F."/>
            <person name="Sereme K."/>
            <person name="Venter S.N."/>
        </authorList>
    </citation>
    <scope>NUCLEOTIDE SEQUENCE [LARGE SCALE GENOMIC DNA]</scope>
    <source>
        <strain evidence="1 2">HC1.1ba</strain>
    </source>
</reference>
<name>A0A4R0XC77_9BURK</name>
<gene>
    <name evidence="1" type="ORF">BZM27_41170</name>
</gene>
<comment type="caution">
    <text evidence="1">The sequence shown here is derived from an EMBL/GenBank/DDBJ whole genome shotgun (WGS) entry which is preliminary data.</text>
</comment>
<dbReference type="EMBL" id="MWML01000256">
    <property type="protein sequence ID" value="TCG04399.1"/>
    <property type="molecule type" value="Genomic_DNA"/>
</dbReference>
<dbReference type="Proteomes" id="UP000294200">
    <property type="component" value="Unassembled WGS sequence"/>
</dbReference>
<dbReference type="AlphaFoldDB" id="A0A4R0XC77"/>
<dbReference type="Gene3D" id="1.10.150.610">
    <property type="match status" value="1"/>
</dbReference>
<evidence type="ECO:0000313" key="2">
    <source>
        <dbReference type="Proteomes" id="UP000294200"/>
    </source>
</evidence>
<proteinExistence type="predicted"/>
<evidence type="ECO:0000313" key="1">
    <source>
        <dbReference type="EMBL" id="TCG04399.1"/>
    </source>
</evidence>
<protein>
    <submittedName>
        <fullName evidence="1">Uncharacterized protein</fullName>
    </submittedName>
</protein>
<keyword evidence="2" id="KW-1185">Reference proteome</keyword>
<sequence length="69" mass="7970">MEQIFVSRASAIQRLLERRRELMSDVDHSPSLAYSIVDIEQLLLDVRAGRLNVFQFTDGMGQTCRIFIL</sequence>
<organism evidence="1 2">
    <name type="scientific">Paraburkholderia steynii</name>
    <dbReference type="NCBI Taxonomy" id="1245441"/>
    <lineage>
        <taxon>Bacteria</taxon>
        <taxon>Pseudomonadati</taxon>
        <taxon>Pseudomonadota</taxon>
        <taxon>Betaproteobacteria</taxon>
        <taxon>Burkholderiales</taxon>
        <taxon>Burkholderiaceae</taxon>
        <taxon>Paraburkholderia</taxon>
    </lineage>
</organism>